<dbReference type="STRING" id="1484053.SAMN05444274_1177"/>
<keyword evidence="2" id="KW-1185">Reference proteome</keyword>
<gene>
    <name evidence="1" type="ORF">SAMN05444274_1177</name>
</gene>
<protein>
    <submittedName>
        <fullName evidence="1">Uncharacterized protein</fullName>
    </submittedName>
</protein>
<evidence type="ECO:0000313" key="2">
    <source>
        <dbReference type="Proteomes" id="UP000184164"/>
    </source>
</evidence>
<dbReference type="EMBL" id="FQUM01000017">
    <property type="protein sequence ID" value="SHF98664.1"/>
    <property type="molecule type" value="Genomic_DNA"/>
</dbReference>
<dbReference type="AlphaFoldDB" id="A0A1M5G4U1"/>
<name>A0A1M5G4U1_9BACT</name>
<proteinExistence type="predicted"/>
<dbReference type="RefSeq" id="WP_217651663.1">
    <property type="nucleotide sequence ID" value="NZ_FQUM01000017.1"/>
</dbReference>
<reference evidence="1 2" key="1">
    <citation type="submission" date="2016-11" db="EMBL/GenBank/DDBJ databases">
        <authorList>
            <person name="Jaros S."/>
            <person name="Januszkiewicz K."/>
            <person name="Wedrychowicz H."/>
        </authorList>
    </citation>
    <scope>NUCLEOTIDE SEQUENCE [LARGE SCALE GENOMIC DNA]</scope>
    <source>
        <strain evidence="1 2">DSM 26910</strain>
    </source>
</reference>
<sequence>MKKFKTDYIMSLTESAIQFSAKGNGQPFPAYKSEGIHSGYSRIPEITGSI</sequence>
<accession>A0A1M5G4U1</accession>
<organism evidence="1 2">
    <name type="scientific">Mariniphaga anaerophila</name>
    <dbReference type="NCBI Taxonomy" id="1484053"/>
    <lineage>
        <taxon>Bacteria</taxon>
        <taxon>Pseudomonadati</taxon>
        <taxon>Bacteroidota</taxon>
        <taxon>Bacteroidia</taxon>
        <taxon>Marinilabiliales</taxon>
        <taxon>Prolixibacteraceae</taxon>
        <taxon>Mariniphaga</taxon>
    </lineage>
</organism>
<evidence type="ECO:0000313" key="1">
    <source>
        <dbReference type="EMBL" id="SHF98664.1"/>
    </source>
</evidence>
<dbReference type="Proteomes" id="UP000184164">
    <property type="component" value="Unassembled WGS sequence"/>
</dbReference>